<organism evidence="1">
    <name type="scientific">Oikopleura dioica</name>
    <name type="common">Tunicate</name>
    <dbReference type="NCBI Taxonomy" id="34765"/>
    <lineage>
        <taxon>Eukaryota</taxon>
        <taxon>Metazoa</taxon>
        <taxon>Chordata</taxon>
        <taxon>Tunicata</taxon>
        <taxon>Appendicularia</taxon>
        <taxon>Copelata</taxon>
        <taxon>Oikopleuridae</taxon>
        <taxon>Oikopleura</taxon>
    </lineage>
</organism>
<evidence type="ECO:0008006" key="2">
    <source>
        <dbReference type="Google" id="ProtNLM"/>
    </source>
</evidence>
<dbReference type="InterPro" id="IPR025886">
    <property type="entry name" value="PP2-like"/>
</dbReference>
<dbReference type="AlphaFoldDB" id="E4Z5W7"/>
<dbReference type="Proteomes" id="UP000011014">
    <property type="component" value="Unassembled WGS sequence"/>
</dbReference>
<name>E4Z5W7_OIKDI</name>
<protein>
    <recommendedName>
        <fullName evidence="2">F-box domain-containing protein</fullName>
    </recommendedName>
</protein>
<dbReference type="EMBL" id="FN657838">
    <property type="protein sequence ID" value="CBY43095.1"/>
    <property type="molecule type" value="Genomic_DNA"/>
</dbReference>
<gene>
    <name evidence="1" type="ORF">GSOID_T00027664001</name>
</gene>
<reference evidence="1" key="1">
    <citation type="journal article" date="2010" name="Science">
        <title>Plasticity of animal genome architecture unmasked by rapid evolution of a pelagic tunicate.</title>
        <authorList>
            <person name="Denoeud F."/>
            <person name="Henriet S."/>
            <person name="Mungpakdee S."/>
            <person name="Aury J.M."/>
            <person name="Da Silva C."/>
            <person name="Brinkmann H."/>
            <person name="Mikhaleva J."/>
            <person name="Olsen L.C."/>
            <person name="Jubin C."/>
            <person name="Canestro C."/>
            <person name="Bouquet J.M."/>
            <person name="Danks G."/>
            <person name="Poulain J."/>
            <person name="Campsteijn C."/>
            <person name="Adamski M."/>
            <person name="Cross I."/>
            <person name="Yadetie F."/>
            <person name="Muffato M."/>
            <person name="Louis A."/>
            <person name="Butcher S."/>
            <person name="Tsagkogeorga G."/>
            <person name="Konrad A."/>
            <person name="Singh S."/>
            <person name="Jensen M.F."/>
            <person name="Cong E.H."/>
            <person name="Eikeseth-Otteraa H."/>
            <person name="Noel B."/>
            <person name="Anthouard V."/>
            <person name="Porcel B.M."/>
            <person name="Kachouri-Lafond R."/>
            <person name="Nishino A."/>
            <person name="Ugolini M."/>
            <person name="Chourrout P."/>
            <person name="Nishida H."/>
            <person name="Aasland R."/>
            <person name="Huzurbazar S."/>
            <person name="Westhof E."/>
            <person name="Delsuc F."/>
            <person name="Lehrach H."/>
            <person name="Reinhardt R."/>
            <person name="Weissenbach J."/>
            <person name="Roy S.W."/>
            <person name="Artiguenave F."/>
            <person name="Postlethwait J.H."/>
            <person name="Manak J.R."/>
            <person name="Thompson E.M."/>
            <person name="Jaillon O."/>
            <person name="Du Pasquier L."/>
            <person name="Boudinot P."/>
            <person name="Liberles D.A."/>
            <person name="Volff J.N."/>
            <person name="Philippe H."/>
            <person name="Lenhard B."/>
            <person name="Roest Crollius H."/>
            <person name="Wincker P."/>
            <person name="Chourrout D."/>
        </authorList>
    </citation>
    <scope>NUCLEOTIDE SEQUENCE [LARGE SCALE GENOMIC DNA]</scope>
</reference>
<evidence type="ECO:0000313" key="1">
    <source>
        <dbReference type="EMBL" id="CBY43095.1"/>
    </source>
</evidence>
<accession>E4Z5W7</accession>
<sequence length="256" mass="30011">MGATIAKVSESSNKTVELLSMENSAIEAVRDCPPEILARVALFLGQRECKRIGEFFPEVENAFEIAKKMNWSSYLRGADFEQEEKIDRGFEDEDNILKYSCRLSSLMSQDKEKTHVVHMPRYIQWQHSSSLDYEILFLENVCWLEFKTEMSLPKATNLHLYFKMYIGNSGYTSRQTRTPEITIKTADHKVSTGFIKEEDMKEDGYWRWVPVYSNKIFKDYMEVSSACEQTCTIHWFSENPMWYRNISWGGLTFVKE</sequence>
<dbReference type="Pfam" id="PF14299">
    <property type="entry name" value="PP2"/>
    <property type="match status" value="1"/>
</dbReference>
<proteinExistence type="predicted"/>